<name>A0A6G1I663_9PEZI</name>
<protein>
    <submittedName>
        <fullName evidence="2">Uncharacterized protein</fullName>
    </submittedName>
</protein>
<dbReference type="Proteomes" id="UP000799640">
    <property type="component" value="Unassembled WGS sequence"/>
</dbReference>
<organism evidence="2 3">
    <name type="scientific">Trichodelitschia bisporula</name>
    <dbReference type="NCBI Taxonomy" id="703511"/>
    <lineage>
        <taxon>Eukaryota</taxon>
        <taxon>Fungi</taxon>
        <taxon>Dikarya</taxon>
        <taxon>Ascomycota</taxon>
        <taxon>Pezizomycotina</taxon>
        <taxon>Dothideomycetes</taxon>
        <taxon>Dothideomycetes incertae sedis</taxon>
        <taxon>Phaeotrichales</taxon>
        <taxon>Phaeotrichaceae</taxon>
        <taxon>Trichodelitschia</taxon>
    </lineage>
</organism>
<dbReference type="AlphaFoldDB" id="A0A6G1I663"/>
<reference evidence="2" key="1">
    <citation type="journal article" date="2020" name="Stud. Mycol.">
        <title>101 Dothideomycetes genomes: a test case for predicting lifestyles and emergence of pathogens.</title>
        <authorList>
            <person name="Haridas S."/>
            <person name="Albert R."/>
            <person name="Binder M."/>
            <person name="Bloem J."/>
            <person name="Labutti K."/>
            <person name="Salamov A."/>
            <person name="Andreopoulos B."/>
            <person name="Baker S."/>
            <person name="Barry K."/>
            <person name="Bills G."/>
            <person name="Bluhm B."/>
            <person name="Cannon C."/>
            <person name="Castanera R."/>
            <person name="Culley D."/>
            <person name="Daum C."/>
            <person name="Ezra D."/>
            <person name="Gonzalez J."/>
            <person name="Henrissat B."/>
            <person name="Kuo A."/>
            <person name="Liang C."/>
            <person name="Lipzen A."/>
            <person name="Lutzoni F."/>
            <person name="Magnuson J."/>
            <person name="Mondo S."/>
            <person name="Nolan M."/>
            <person name="Ohm R."/>
            <person name="Pangilinan J."/>
            <person name="Park H.-J."/>
            <person name="Ramirez L."/>
            <person name="Alfaro M."/>
            <person name="Sun H."/>
            <person name="Tritt A."/>
            <person name="Yoshinaga Y."/>
            <person name="Zwiers L.-H."/>
            <person name="Turgeon B."/>
            <person name="Goodwin S."/>
            <person name="Spatafora J."/>
            <person name="Crous P."/>
            <person name="Grigoriev I."/>
        </authorList>
    </citation>
    <scope>NUCLEOTIDE SEQUENCE</scope>
    <source>
        <strain evidence="2">CBS 262.69</strain>
    </source>
</reference>
<evidence type="ECO:0000256" key="1">
    <source>
        <dbReference type="SAM" id="MobiDB-lite"/>
    </source>
</evidence>
<evidence type="ECO:0000313" key="3">
    <source>
        <dbReference type="Proteomes" id="UP000799640"/>
    </source>
</evidence>
<proteinExistence type="predicted"/>
<dbReference type="EMBL" id="ML996689">
    <property type="protein sequence ID" value="KAF2403752.1"/>
    <property type="molecule type" value="Genomic_DNA"/>
</dbReference>
<feature type="region of interest" description="Disordered" evidence="1">
    <location>
        <begin position="132"/>
        <end position="160"/>
    </location>
</feature>
<accession>A0A6G1I663</accession>
<sequence>MRSIAFRCQEAYQLSGMAGEAGQAEPASGDGTRAGGHLRRMQAPGVMQVQRAAADVYLGAACCPTIDHSRLFEAKTAKGDGGVSLRAFAEKAKCDSCPTAGGGGAWRAWRSWGDHWGNFWGFGGTGVWRGGNRKQGGTGSQMEVGRNAGCGTSMGRGGEG</sequence>
<evidence type="ECO:0000313" key="2">
    <source>
        <dbReference type="EMBL" id="KAF2403752.1"/>
    </source>
</evidence>
<gene>
    <name evidence="2" type="ORF">EJ06DRAFT_292290</name>
</gene>
<keyword evidence="3" id="KW-1185">Reference proteome</keyword>